<dbReference type="GO" id="GO:0000070">
    <property type="term" value="P:mitotic sister chromatid segregation"/>
    <property type="evidence" value="ECO:0007669"/>
    <property type="project" value="TreeGrafter"/>
</dbReference>
<dbReference type="PANTHER" id="PTHR16040">
    <property type="entry name" value="AUSTRALIN, ISOFORM A-RELATED"/>
    <property type="match status" value="1"/>
</dbReference>
<keyword evidence="13" id="KW-1185">Reference proteome</keyword>
<keyword evidence="5" id="KW-0132">Cell division</keyword>
<dbReference type="VEuPathDB" id="FungiDB:jhhlp_007269"/>
<evidence type="ECO:0000256" key="7">
    <source>
        <dbReference type="ARBA" id="ARBA00023242"/>
    </source>
</evidence>
<dbReference type="GO" id="GO:0000775">
    <property type="term" value="C:chromosome, centromeric region"/>
    <property type="evidence" value="ECO:0007669"/>
    <property type="project" value="UniProtKB-SubCell"/>
</dbReference>
<evidence type="ECO:0000313" key="12">
    <source>
        <dbReference type="EMBL" id="PKS06521.1"/>
    </source>
</evidence>
<evidence type="ECO:0000256" key="6">
    <source>
        <dbReference type="ARBA" id="ARBA00022776"/>
    </source>
</evidence>
<feature type="compositionally biased region" description="Polar residues" evidence="10">
    <location>
        <begin position="17"/>
        <end position="37"/>
    </location>
</feature>
<evidence type="ECO:0000256" key="10">
    <source>
        <dbReference type="SAM" id="MobiDB-lite"/>
    </source>
</evidence>
<keyword evidence="7" id="KW-0539">Nucleus</keyword>
<dbReference type="GO" id="GO:0032133">
    <property type="term" value="C:chromosome passenger complex"/>
    <property type="evidence" value="ECO:0007669"/>
    <property type="project" value="TreeGrafter"/>
</dbReference>
<comment type="caution">
    <text evidence="12">The sequence shown here is derived from an EMBL/GenBank/DDBJ whole genome shotgun (WGS) entry which is preliminary data.</text>
</comment>
<dbReference type="OrthoDB" id="2392550at2759"/>
<keyword evidence="4" id="KW-0158">Chromosome</keyword>
<dbReference type="GO" id="GO:0005634">
    <property type="term" value="C:nucleus"/>
    <property type="evidence" value="ECO:0007669"/>
    <property type="project" value="UniProtKB-SubCell"/>
</dbReference>
<feature type="compositionally biased region" description="Polar residues" evidence="10">
    <location>
        <begin position="187"/>
        <end position="203"/>
    </location>
</feature>
<gene>
    <name evidence="12" type="ORF">jhhlp_007269</name>
</gene>
<dbReference type="STRING" id="41688.A0A2N3N271"/>
<sequence>MAPIRTKKRVSGEPQARTMTVPTKMGTPTRTPHNNRSPIKKRQAGLTIAQKQALIDNLQLEITERARRLRAQYNLQAQGLRSRIEIRVNRIPISLRKMTMGDLLAKFEQQQQQQHPAATLTRPPPLPAKDLLSRLSPQKSTQSLAYSSYKSNHGYKRSSEEFVGPDKENELGIENPKKRARGPNIAASEQAQILSPTSSNSRLTPRKRAPPSPTKSLIARPASPTKPTTALRGAGLLSSMVEKAKATRAAGVRKATTTSTISSSSSSAATSSATATATARGRRTGAATARTTAARGTRRISGSSNASNESTSTVVRKTTRAPAARKTVTATAAAKRNATAGTATKRTAATKTTATSAPTSSRVLRKRG</sequence>
<comment type="similarity">
    <text evidence="3">Belongs to the borealin family.</text>
</comment>
<evidence type="ECO:0000256" key="5">
    <source>
        <dbReference type="ARBA" id="ARBA00022618"/>
    </source>
</evidence>
<keyword evidence="6" id="KW-0498">Mitosis</keyword>
<feature type="compositionally biased region" description="Low complexity" evidence="10">
    <location>
        <begin position="255"/>
        <end position="357"/>
    </location>
</feature>
<evidence type="ECO:0000256" key="2">
    <source>
        <dbReference type="ARBA" id="ARBA00004584"/>
    </source>
</evidence>
<feature type="compositionally biased region" description="Basic and acidic residues" evidence="10">
    <location>
        <begin position="157"/>
        <end position="170"/>
    </location>
</feature>
<dbReference type="InterPro" id="IPR018867">
    <property type="entry name" value="Cell_div_borealin"/>
</dbReference>
<comment type="subcellular location">
    <subcellularLocation>
        <location evidence="2">Chromosome</location>
        <location evidence="2">Centromere</location>
    </subcellularLocation>
    <subcellularLocation>
        <location evidence="1">Nucleus</location>
    </subcellularLocation>
</comment>
<dbReference type="EMBL" id="NLAX01001034">
    <property type="protein sequence ID" value="PKS06521.1"/>
    <property type="molecule type" value="Genomic_DNA"/>
</dbReference>
<evidence type="ECO:0000313" key="13">
    <source>
        <dbReference type="Proteomes" id="UP000233524"/>
    </source>
</evidence>
<feature type="region of interest" description="Disordered" evidence="10">
    <location>
        <begin position="108"/>
        <end position="368"/>
    </location>
</feature>
<proteinExistence type="inferred from homology"/>
<evidence type="ECO:0000256" key="1">
    <source>
        <dbReference type="ARBA" id="ARBA00004123"/>
    </source>
</evidence>
<keyword evidence="8" id="KW-0131">Cell cycle</keyword>
<feature type="region of interest" description="Disordered" evidence="10">
    <location>
        <begin position="1"/>
        <end position="39"/>
    </location>
</feature>
<keyword evidence="9" id="KW-0137">Centromere</keyword>
<feature type="domain" description="Borealin N-terminal" evidence="11">
    <location>
        <begin position="50"/>
        <end position="106"/>
    </location>
</feature>
<dbReference type="GO" id="GO:0051233">
    <property type="term" value="C:spindle midzone"/>
    <property type="evidence" value="ECO:0007669"/>
    <property type="project" value="TreeGrafter"/>
</dbReference>
<dbReference type="Proteomes" id="UP000233524">
    <property type="component" value="Unassembled WGS sequence"/>
</dbReference>
<evidence type="ECO:0000256" key="8">
    <source>
        <dbReference type="ARBA" id="ARBA00023306"/>
    </source>
</evidence>
<dbReference type="AlphaFoldDB" id="A0A2N3N271"/>
<organism evidence="12 13">
    <name type="scientific">Lomentospora prolificans</name>
    <dbReference type="NCBI Taxonomy" id="41688"/>
    <lineage>
        <taxon>Eukaryota</taxon>
        <taxon>Fungi</taxon>
        <taxon>Dikarya</taxon>
        <taxon>Ascomycota</taxon>
        <taxon>Pezizomycotina</taxon>
        <taxon>Sordariomycetes</taxon>
        <taxon>Hypocreomycetidae</taxon>
        <taxon>Microascales</taxon>
        <taxon>Microascaceae</taxon>
        <taxon>Lomentospora</taxon>
    </lineage>
</organism>
<feature type="compositionally biased region" description="Polar residues" evidence="10">
    <location>
        <begin position="135"/>
        <end position="151"/>
    </location>
</feature>
<evidence type="ECO:0000256" key="3">
    <source>
        <dbReference type="ARBA" id="ARBA00009914"/>
    </source>
</evidence>
<reference evidence="12 13" key="1">
    <citation type="journal article" date="2017" name="G3 (Bethesda)">
        <title>First Draft Genome Sequence of the Pathogenic Fungus Lomentospora prolificans (Formerly Scedosporium prolificans).</title>
        <authorList>
            <person name="Luo R."/>
            <person name="Zimin A."/>
            <person name="Workman R."/>
            <person name="Fan Y."/>
            <person name="Pertea G."/>
            <person name="Grossman N."/>
            <person name="Wear M.P."/>
            <person name="Jia B."/>
            <person name="Miller H."/>
            <person name="Casadevall A."/>
            <person name="Timp W."/>
            <person name="Zhang S.X."/>
            <person name="Salzberg S.L."/>
        </authorList>
    </citation>
    <scope>NUCLEOTIDE SEQUENCE [LARGE SCALE GENOMIC DNA]</scope>
    <source>
        <strain evidence="12 13">JHH-5317</strain>
    </source>
</reference>
<dbReference type="PANTHER" id="PTHR16040:SF7">
    <property type="entry name" value="AUSTRALIN, ISOFORM A-RELATED"/>
    <property type="match status" value="1"/>
</dbReference>
<evidence type="ECO:0000256" key="4">
    <source>
        <dbReference type="ARBA" id="ARBA00022454"/>
    </source>
</evidence>
<evidence type="ECO:0000259" key="11">
    <source>
        <dbReference type="Pfam" id="PF10444"/>
    </source>
</evidence>
<evidence type="ECO:0000256" key="9">
    <source>
        <dbReference type="ARBA" id="ARBA00023328"/>
    </source>
</evidence>
<feature type="compositionally biased region" description="Low complexity" evidence="10">
    <location>
        <begin position="109"/>
        <end position="121"/>
    </location>
</feature>
<protein>
    <recommendedName>
        <fullName evidence="11">Borealin N-terminal domain-containing protein</fullName>
    </recommendedName>
</protein>
<name>A0A2N3N271_9PEZI</name>
<dbReference type="GO" id="GO:0051301">
    <property type="term" value="P:cell division"/>
    <property type="evidence" value="ECO:0007669"/>
    <property type="project" value="UniProtKB-KW"/>
</dbReference>
<dbReference type="Pfam" id="PF10444">
    <property type="entry name" value="Nbl1_Borealin_N"/>
    <property type="match status" value="1"/>
</dbReference>
<dbReference type="InParanoid" id="A0A2N3N271"/>
<accession>A0A2N3N271</accession>
<dbReference type="InterPro" id="IPR018851">
    <property type="entry name" value="Borealin_N"/>
</dbReference>